<evidence type="ECO:0000313" key="6">
    <source>
        <dbReference type="Proteomes" id="UP001209878"/>
    </source>
</evidence>
<keyword evidence="6" id="KW-1185">Reference proteome</keyword>
<evidence type="ECO:0000256" key="1">
    <source>
        <dbReference type="ARBA" id="ARBA00022737"/>
    </source>
</evidence>
<dbReference type="Pfam" id="PF00076">
    <property type="entry name" value="RRM_1"/>
    <property type="match status" value="2"/>
</dbReference>
<accession>A0AAD9UER0</accession>
<protein>
    <recommendedName>
        <fullName evidence="4">RRM domain-containing protein</fullName>
    </recommendedName>
</protein>
<evidence type="ECO:0000313" key="5">
    <source>
        <dbReference type="EMBL" id="KAK2186753.1"/>
    </source>
</evidence>
<dbReference type="PANTHER" id="PTHR24012">
    <property type="entry name" value="RNA BINDING PROTEIN"/>
    <property type="match status" value="1"/>
</dbReference>
<reference evidence="5" key="1">
    <citation type="journal article" date="2023" name="Mol. Biol. Evol.">
        <title>Third-Generation Sequencing Reveals the Adaptive Role of the Epigenome in Three Deep-Sea Polychaetes.</title>
        <authorList>
            <person name="Perez M."/>
            <person name="Aroh O."/>
            <person name="Sun Y."/>
            <person name="Lan Y."/>
            <person name="Juniper S.K."/>
            <person name="Young C.R."/>
            <person name="Angers B."/>
            <person name="Qian P.Y."/>
        </authorList>
    </citation>
    <scope>NUCLEOTIDE SEQUENCE</scope>
    <source>
        <strain evidence="5">R07B-5</strain>
    </source>
</reference>
<dbReference type="Gene3D" id="3.30.70.330">
    <property type="match status" value="2"/>
</dbReference>
<name>A0AAD9UER0_RIDPI</name>
<dbReference type="Proteomes" id="UP001209878">
    <property type="component" value="Unassembled WGS sequence"/>
</dbReference>
<dbReference type="InterPro" id="IPR000504">
    <property type="entry name" value="RRM_dom"/>
</dbReference>
<evidence type="ECO:0000256" key="2">
    <source>
        <dbReference type="ARBA" id="ARBA00022884"/>
    </source>
</evidence>
<sequence>MLEIASPQSPVCLTLPLAASNMNSPQTDPDPDAIKMFVGQVPRSMDEEDLRKMFEEFGPICQLNVLRDKVTGMSKGCCFVTFFTRKAALEAQNKLHNIKTMTGMQHPIQMKPADSEKRSIEERKLFLGMLSRKCSENDVRMMFSPFGTIEECTVLREPNGQSKGCAFVTYASKQCAQNAIRGMHQSQTMEAS</sequence>
<evidence type="ECO:0000259" key="4">
    <source>
        <dbReference type="PROSITE" id="PS50102"/>
    </source>
</evidence>
<dbReference type="SUPFAM" id="SSF54928">
    <property type="entry name" value="RNA-binding domain, RBD"/>
    <property type="match status" value="1"/>
</dbReference>
<dbReference type="FunFam" id="3.30.70.330:FF:000013">
    <property type="entry name" value="CUGBP Elav-like family member 1 isoform 2"/>
    <property type="match status" value="1"/>
</dbReference>
<dbReference type="PROSITE" id="PS50102">
    <property type="entry name" value="RRM"/>
    <property type="match status" value="2"/>
</dbReference>
<evidence type="ECO:0000256" key="3">
    <source>
        <dbReference type="PROSITE-ProRule" id="PRU00176"/>
    </source>
</evidence>
<dbReference type="InterPro" id="IPR035979">
    <property type="entry name" value="RBD_domain_sf"/>
</dbReference>
<keyword evidence="2 3" id="KW-0694">RNA-binding</keyword>
<organism evidence="5 6">
    <name type="scientific">Ridgeia piscesae</name>
    <name type="common">Tubeworm</name>
    <dbReference type="NCBI Taxonomy" id="27915"/>
    <lineage>
        <taxon>Eukaryota</taxon>
        <taxon>Metazoa</taxon>
        <taxon>Spiralia</taxon>
        <taxon>Lophotrochozoa</taxon>
        <taxon>Annelida</taxon>
        <taxon>Polychaeta</taxon>
        <taxon>Sedentaria</taxon>
        <taxon>Canalipalpata</taxon>
        <taxon>Sabellida</taxon>
        <taxon>Siboglinidae</taxon>
        <taxon>Ridgeia</taxon>
    </lineage>
</organism>
<comment type="caution">
    <text evidence="5">The sequence shown here is derived from an EMBL/GenBank/DDBJ whole genome shotgun (WGS) entry which is preliminary data.</text>
</comment>
<dbReference type="GO" id="GO:0003723">
    <property type="term" value="F:RNA binding"/>
    <property type="evidence" value="ECO:0007669"/>
    <property type="project" value="UniProtKB-UniRule"/>
</dbReference>
<gene>
    <name evidence="5" type="ORF">NP493_190g04033</name>
</gene>
<keyword evidence="1" id="KW-0677">Repeat</keyword>
<dbReference type="EMBL" id="JAODUO010000190">
    <property type="protein sequence ID" value="KAK2186753.1"/>
    <property type="molecule type" value="Genomic_DNA"/>
</dbReference>
<dbReference type="AlphaFoldDB" id="A0AAD9UER0"/>
<proteinExistence type="predicted"/>
<dbReference type="InterPro" id="IPR012677">
    <property type="entry name" value="Nucleotide-bd_a/b_plait_sf"/>
</dbReference>
<dbReference type="SMART" id="SM00360">
    <property type="entry name" value="RRM"/>
    <property type="match status" value="2"/>
</dbReference>
<feature type="domain" description="RRM" evidence="4">
    <location>
        <begin position="34"/>
        <end position="115"/>
    </location>
</feature>
<dbReference type="FunFam" id="3.30.70.330:FF:000198">
    <property type="entry name" value="CUGBP Elav-like family member 6 isoform X3"/>
    <property type="match status" value="1"/>
</dbReference>
<feature type="domain" description="RRM" evidence="4">
    <location>
        <begin position="123"/>
        <end position="192"/>
    </location>
</feature>